<dbReference type="GO" id="GO:0016791">
    <property type="term" value="F:phosphatase activity"/>
    <property type="evidence" value="ECO:0007669"/>
    <property type="project" value="TreeGrafter"/>
</dbReference>
<dbReference type="EMBL" id="UFYW01000001">
    <property type="protein sequence ID" value="STD83338.1"/>
    <property type="molecule type" value="Genomic_DNA"/>
</dbReference>
<gene>
    <name evidence="4" type="primary">ywpJ_2</name>
    <name evidence="3" type="ORF">EGM181_03845</name>
    <name evidence="2" type="ORF">GTI89_02625</name>
    <name evidence="1" type="ORF">HWH42_01340</name>
    <name evidence="4" type="ORF">NCTC12360_01802</name>
</gene>
<dbReference type="SUPFAM" id="SSF56784">
    <property type="entry name" value="HAD-like"/>
    <property type="match status" value="1"/>
</dbReference>
<reference evidence="1 8" key="4">
    <citation type="submission" date="2020-06" db="EMBL/GenBank/DDBJ databases">
        <title>Crossreactivity between MHC class I-restricted antigens from cancer cells and an enterococcal bacteriophage.</title>
        <authorList>
            <person name="Fluckiger A."/>
            <person name="Daillere R."/>
            <person name="Sassi M."/>
            <person name="Cattoir V."/>
            <person name="Kroemer G."/>
            <person name="Zitvogel L."/>
        </authorList>
    </citation>
    <scope>NUCLEOTIDE SEQUENCE [LARGE SCALE GENOMIC DNA]</scope>
    <source>
        <strain evidence="1 8">EG4</strain>
    </source>
</reference>
<dbReference type="EMBL" id="CP050485">
    <property type="protein sequence ID" value="QOG26448.1"/>
    <property type="molecule type" value="Genomic_DNA"/>
</dbReference>
<dbReference type="Gene3D" id="3.30.1240.10">
    <property type="match status" value="1"/>
</dbReference>
<reference evidence="2 6" key="2">
    <citation type="submission" date="2019-04" db="EMBL/GenBank/DDBJ databases">
        <title>Step-wise assembly of the neonatal virome modulated by breast feeding.</title>
        <authorList>
            <person name="Liang G."/>
            <person name="Bushman F."/>
        </authorList>
    </citation>
    <scope>NUCLEOTIDE SEQUENCE [LARGE SCALE GENOMIC DNA]</scope>
    <source>
        <strain evidence="2 6">E3404</strain>
    </source>
</reference>
<accession>A0A376H4P0</accession>
<dbReference type="PANTHER" id="PTHR10000">
    <property type="entry name" value="PHOSPHOSERINE PHOSPHATASE"/>
    <property type="match status" value="1"/>
</dbReference>
<dbReference type="NCBIfam" id="TIGR01484">
    <property type="entry name" value="HAD-SF-IIB"/>
    <property type="match status" value="1"/>
</dbReference>
<dbReference type="Proteomes" id="UP000254807">
    <property type="component" value="Unassembled WGS sequence"/>
</dbReference>
<reference evidence="3 7" key="3">
    <citation type="submission" date="2020-03" db="EMBL/GenBank/DDBJ databases">
        <title>Characterization of ganglioside-mimicking enterococci.</title>
        <authorList>
            <person name="Patry R.T."/>
            <person name="Nothaft H."/>
            <person name="Bridger R."/>
            <person name="Shajahan A."/>
            <person name="Huynh S."/>
            <person name="Sanchez S."/>
            <person name="Azadi P."/>
            <person name="Cooper K."/>
            <person name="Miller W.G."/>
            <person name="Parker C.T."/>
            <person name="Wells L."/>
            <person name="Szymanski C.M."/>
        </authorList>
    </citation>
    <scope>NUCLEOTIDE SEQUENCE [LARGE SCALE GENOMIC DNA]</scope>
    <source>
        <strain evidence="3 7">EGM181</strain>
    </source>
</reference>
<dbReference type="InterPro" id="IPR006379">
    <property type="entry name" value="HAD-SF_hydro_IIB"/>
</dbReference>
<dbReference type="PANTHER" id="PTHR10000:SF8">
    <property type="entry name" value="HAD SUPERFAMILY HYDROLASE-LIKE, TYPE 3"/>
    <property type="match status" value="1"/>
</dbReference>
<evidence type="ECO:0000313" key="1">
    <source>
        <dbReference type="EMBL" id="MBA0971248.1"/>
    </source>
</evidence>
<protein>
    <submittedName>
        <fullName evidence="4">Cof-like hydrolase</fullName>
        <ecNumber evidence="4">3.1.3.-</ecNumber>
    </submittedName>
    <submittedName>
        <fullName evidence="1">HAD family phosphatase</fullName>
    </submittedName>
    <submittedName>
        <fullName evidence="2">HAD-IIB family hydrolase</fullName>
    </submittedName>
</protein>
<evidence type="ECO:0000313" key="5">
    <source>
        <dbReference type="Proteomes" id="UP000254807"/>
    </source>
</evidence>
<dbReference type="GO" id="GO:0000287">
    <property type="term" value="F:magnesium ion binding"/>
    <property type="evidence" value="ECO:0007669"/>
    <property type="project" value="TreeGrafter"/>
</dbReference>
<dbReference type="EMBL" id="JABXJK010000005">
    <property type="protein sequence ID" value="MBA0971248.1"/>
    <property type="molecule type" value="Genomic_DNA"/>
</dbReference>
<dbReference type="EC" id="3.1.3.-" evidence="4"/>
<dbReference type="GO" id="GO:0005829">
    <property type="term" value="C:cytosol"/>
    <property type="evidence" value="ECO:0007669"/>
    <property type="project" value="TreeGrafter"/>
</dbReference>
<name>A0A376H4P0_ENTGA</name>
<dbReference type="EMBL" id="WVTI01000002">
    <property type="protein sequence ID" value="MXS24972.1"/>
    <property type="molecule type" value="Genomic_DNA"/>
</dbReference>
<dbReference type="InterPro" id="IPR023214">
    <property type="entry name" value="HAD_sf"/>
</dbReference>
<dbReference type="Pfam" id="PF08282">
    <property type="entry name" value="Hydrolase_3"/>
    <property type="match status" value="1"/>
</dbReference>
<evidence type="ECO:0000313" key="7">
    <source>
        <dbReference type="Proteomes" id="UP000516696"/>
    </source>
</evidence>
<dbReference type="OrthoDB" id="9806027at2"/>
<dbReference type="AlphaFoldDB" id="A0A376H4P0"/>
<evidence type="ECO:0000313" key="2">
    <source>
        <dbReference type="EMBL" id="MXS24972.1"/>
    </source>
</evidence>
<keyword evidence="5" id="KW-1185">Reference proteome</keyword>
<dbReference type="Gene3D" id="3.40.50.1000">
    <property type="entry name" value="HAD superfamily/HAD-like"/>
    <property type="match status" value="1"/>
</dbReference>
<dbReference type="Proteomes" id="UP000571857">
    <property type="component" value="Unassembled WGS sequence"/>
</dbReference>
<proteinExistence type="predicted"/>
<keyword evidence="4" id="KW-0378">Hydrolase</keyword>
<evidence type="ECO:0000313" key="4">
    <source>
        <dbReference type="EMBL" id="STD83338.1"/>
    </source>
</evidence>
<dbReference type="InterPro" id="IPR036412">
    <property type="entry name" value="HAD-like_sf"/>
</dbReference>
<reference evidence="4 5" key="1">
    <citation type="submission" date="2018-06" db="EMBL/GenBank/DDBJ databases">
        <authorList>
            <consortium name="Pathogen Informatics"/>
            <person name="Doyle S."/>
        </authorList>
    </citation>
    <scope>NUCLEOTIDE SEQUENCE [LARGE SCALE GENOMIC DNA]</scope>
    <source>
        <strain evidence="4 5">NCTC12360</strain>
    </source>
</reference>
<dbReference type="RefSeq" id="WP_029487224.1">
    <property type="nucleotide sequence ID" value="NZ_BSYC01000002.1"/>
</dbReference>
<dbReference type="Proteomes" id="UP000439965">
    <property type="component" value="Unassembled WGS sequence"/>
</dbReference>
<dbReference type="Proteomes" id="UP000516696">
    <property type="component" value="Chromosome"/>
</dbReference>
<evidence type="ECO:0000313" key="6">
    <source>
        <dbReference type="Proteomes" id="UP000439965"/>
    </source>
</evidence>
<sequence>MQIVFSDIDGTFQEMGQPVPEINKTAINYLKAQGDHFVFVTGRGYDLVEALMIEEGISCDVIFGNGAGLKLEGQAPVLANCLPLATLEAVTAILEKENVFYFLHTDQGVICKDPADYQEQLTALTNKLVTDLGERGAMIAEYKQAYFVHDCIHAPDLLAYIQERPTINVLKIELMEASDEKIEQLRLLLQTEPVSAFQSFVQTLEVVDPLATKGAAITNFMQAFPHAKSFGIGDGENDLAMFEVVDVSVAVANASESIRNVCDRMIPSAADGGVGQFIMDELIREDVVYEID</sequence>
<organism evidence="4 5">
    <name type="scientific">Enterococcus gallinarum</name>
    <dbReference type="NCBI Taxonomy" id="1353"/>
    <lineage>
        <taxon>Bacteria</taxon>
        <taxon>Bacillati</taxon>
        <taxon>Bacillota</taxon>
        <taxon>Bacilli</taxon>
        <taxon>Lactobacillales</taxon>
        <taxon>Enterococcaceae</taxon>
        <taxon>Enterococcus</taxon>
    </lineage>
</organism>
<evidence type="ECO:0000313" key="8">
    <source>
        <dbReference type="Proteomes" id="UP000571857"/>
    </source>
</evidence>
<evidence type="ECO:0000313" key="3">
    <source>
        <dbReference type="EMBL" id="QOG26448.1"/>
    </source>
</evidence>